<dbReference type="RefSeq" id="XP_070880948.1">
    <property type="nucleotide sequence ID" value="XM_071027247.1"/>
</dbReference>
<comment type="caution">
    <text evidence="1">The sequence shown here is derived from an EMBL/GenBank/DDBJ whole genome shotgun (WGS) entry which is preliminary data.</text>
</comment>
<organism evidence="1 2">
    <name type="scientific">Aspergillus lucknowensis</name>
    <dbReference type="NCBI Taxonomy" id="176173"/>
    <lineage>
        <taxon>Eukaryota</taxon>
        <taxon>Fungi</taxon>
        <taxon>Dikarya</taxon>
        <taxon>Ascomycota</taxon>
        <taxon>Pezizomycotina</taxon>
        <taxon>Eurotiomycetes</taxon>
        <taxon>Eurotiomycetidae</taxon>
        <taxon>Eurotiales</taxon>
        <taxon>Aspergillaceae</taxon>
        <taxon>Aspergillus</taxon>
        <taxon>Aspergillus subgen. Nidulantes</taxon>
    </lineage>
</organism>
<reference evidence="1 2" key="1">
    <citation type="submission" date="2024-07" db="EMBL/GenBank/DDBJ databases">
        <title>Section-level genome sequencing and comparative genomics of Aspergillus sections Usti and Cavernicolus.</title>
        <authorList>
            <consortium name="Lawrence Berkeley National Laboratory"/>
            <person name="Nybo J.L."/>
            <person name="Vesth T.C."/>
            <person name="Theobald S."/>
            <person name="Frisvad J.C."/>
            <person name="Larsen T.O."/>
            <person name="Kjaerboelling I."/>
            <person name="Rothschild-Mancinelli K."/>
            <person name="Lyhne E.K."/>
            <person name="Kogle M.E."/>
            <person name="Barry K."/>
            <person name="Clum A."/>
            <person name="Na H."/>
            <person name="Ledsgaard L."/>
            <person name="Lin J."/>
            <person name="Lipzen A."/>
            <person name="Kuo A."/>
            <person name="Riley R."/>
            <person name="Mondo S."/>
            <person name="Labutti K."/>
            <person name="Haridas S."/>
            <person name="Pangalinan J."/>
            <person name="Salamov A.A."/>
            <person name="Simmons B.A."/>
            <person name="Magnuson J.K."/>
            <person name="Chen J."/>
            <person name="Drula E."/>
            <person name="Henrissat B."/>
            <person name="Wiebenga A."/>
            <person name="Lubbers R.J."/>
            <person name="Gomes A.C."/>
            <person name="Macurrencykelacurrency M.R."/>
            <person name="Stajich J."/>
            <person name="Grigoriev I.V."/>
            <person name="Mortensen U.H."/>
            <person name="De Vries R.P."/>
            <person name="Baker S.E."/>
            <person name="Andersen M.R."/>
        </authorList>
    </citation>
    <scope>NUCLEOTIDE SEQUENCE [LARGE SCALE GENOMIC DNA]</scope>
    <source>
        <strain evidence="1 2">CBS 449.75</strain>
    </source>
</reference>
<dbReference type="EMBL" id="JBFXLQ010000076">
    <property type="protein sequence ID" value="KAL2861054.1"/>
    <property type="molecule type" value="Genomic_DNA"/>
</dbReference>
<dbReference type="Proteomes" id="UP001610432">
    <property type="component" value="Unassembled WGS sequence"/>
</dbReference>
<gene>
    <name evidence="1" type="ORF">BJX67DRAFT_316576</name>
</gene>
<proteinExistence type="predicted"/>
<evidence type="ECO:0000313" key="2">
    <source>
        <dbReference type="Proteomes" id="UP001610432"/>
    </source>
</evidence>
<name>A0ABR4L956_9EURO</name>
<dbReference type="GeneID" id="98142319"/>
<keyword evidence="2" id="KW-1185">Reference proteome</keyword>
<accession>A0ABR4L956</accession>
<sequence>MFCHASSQILCSVLDYSKSVNLLHMAEIPWANLKHGLGLITRGDWAHGLQSTGPYIKHANNKDWQRLLLQPNPIANDK</sequence>
<evidence type="ECO:0000313" key="1">
    <source>
        <dbReference type="EMBL" id="KAL2861054.1"/>
    </source>
</evidence>
<protein>
    <submittedName>
        <fullName evidence="1">Uncharacterized protein</fullName>
    </submittedName>
</protein>